<dbReference type="STRING" id="1121256.SAMN02746089_00582"/>
<evidence type="ECO:0000256" key="4">
    <source>
        <dbReference type="ARBA" id="ARBA00023015"/>
    </source>
</evidence>
<evidence type="ECO:0000313" key="12">
    <source>
        <dbReference type="EMBL" id="SHE64153.1"/>
    </source>
</evidence>
<dbReference type="InterPro" id="IPR016032">
    <property type="entry name" value="Sig_transdc_resp-reg_C-effctor"/>
</dbReference>
<dbReference type="InterPro" id="IPR036388">
    <property type="entry name" value="WH-like_DNA-bd_sf"/>
</dbReference>
<evidence type="ECO:0000256" key="6">
    <source>
        <dbReference type="ARBA" id="ARBA00023163"/>
    </source>
</evidence>
<keyword evidence="4" id="KW-0805">Transcription regulation</keyword>
<dbReference type="SUPFAM" id="SSF52172">
    <property type="entry name" value="CheY-like"/>
    <property type="match status" value="1"/>
</dbReference>
<evidence type="ECO:0000259" key="10">
    <source>
        <dbReference type="PROSITE" id="PS50110"/>
    </source>
</evidence>
<evidence type="ECO:0000256" key="7">
    <source>
        <dbReference type="ARBA" id="ARBA00024867"/>
    </source>
</evidence>
<feature type="domain" description="Response regulatory" evidence="10">
    <location>
        <begin position="5"/>
        <end position="118"/>
    </location>
</feature>
<dbReference type="PANTHER" id="PTHR48111">
    <property type="entry name" value="REGULATOR OF RPOS"/>
    <property type="match status" value="1"/>
</dbReference>
<dbReference type="SMART" id="SM00448">
    <property type="entry name" value="REC"/>
    <property type="match status" value="1"/>
</dbReference>
<evidence type="ECO:0000256" key="3">
    <source>
        <dbReference type="ARBA" id="ARBA00023012"/>
    </source>
</evidence>
<feature type="modified residue" description="4-aspartylphosphate" evidence="8">
    <location>
        <position position="54"/>
    </location>
</feature>
<feature type="domain" description="OmpR/PhoB-type" evidence="11">
    <location>
        <begin position="127"/>
        <end position="223"/>
    </location>
</feature>
<evidence type="ECO:0000313" key="13">
    <source>
        <dbReference type="Proteomes" id="UP000184088"/>
    </source>
</evidence>
<dbReference type="GO" id="GO:0000976">
    <property type="term" value="F:transcription cis-regulatory region binding"/>
    <property type="evidence" value="ECO:0007669"/>
    <property type="project" value="TreeGrafter"/>
</dbReference>
<accession>A0A1M4V5J4</accession>
<protein>
    <recommendedName>
        <fullName evidence="1">Stage 0 sporulation protein A homolog</fullName>
    </recommendedName>
</protein>
<dbReference type="FunFam" id="3.40.50.2300:FF:000001">
    <property type="entry name" value="DNA-binding response regulator PhoB"/>
    <property type="match status" value="1"/>
</dbReference>
<dbReference type="GO" id="GO:0032993">
    <property type="term" value="C:protein-DNA complex"/>
    <property type="evidence" value="ECO:0007669"/>
    <property type="project" value="TreeGrafter"/>
</dbReference>
<name>A0A1M4V5J4_9THEO</name>
<organism evidence="12 13">
    <name type="scientific">Caldanaerobius fijiensis DSM 17918</name>
    <dbReference type="NCBI Taxonomy" id="1121256"/>
    <lineage>
        <taxon>Bacteria</taxon>
        <taxon>Bacillati</taxon>
        <taxon>Bacillota</taxon>
        <taxon>Clostridia</taxon>
        <taxon>Thermoanaerobacterales</taxon>
        <taxon>Thermoanaerobacteraceae</taxon>
        <taxon>Caldanaerobius</taxon>
    </lineage>
</organism>
<evidence type="ECO:0000256" key="5">
    <source>
        <dbReference type="ARBA" id="ARBA00023125"/>
    </source>
</evidence>
<dbReference type="GO" id="GO:0006355">
    <property type="term" value="P:regulation of DNA-templated transcription"/>
    <property type="evidence" value="ECO:0007669"/>
    <property type="project" value="InterPro"/>
</dbReference>
<evidence type="ECO:0000256" key="2">
    <source>
        <dbReference type="ARBA" id="ARBA00022553"/>
    </source>
</evidence>
<keyword evidence="2 8" id="KW-0597">Phosphoprotein</keyword>
<dbReference type="AlphaFoldDB" id="A0A1M4V5J4"/>
<dbReference type="InterPro" id="IPR001789">
    <property type="entry name" value="Sig_transdc_resp-reg_receiver"/>
</dbReference>
<dbReference type="SMART" id="SM00862">
    <property type="entry name" value="Trans_reg_C"/>
    <property type="match status" value="1"/>
</dbReference>
<dbReference type="PROSITE" id="PS51755">
    <property type="entry name" value="OMPR_PHOB"/>
    <property type="match status" value="1"/>
</dbReference>
<dbReference type="InterPro" id="IPR011006">
    <property type="entry name" value="CheY-like_superfamily"/>
</dbReference>
<dbReference type="FunFam" id="1.10.10.10:FF:000018">
    <property type="entry name" value="DNA-binding response regulator ResD"/>
    <property type="match status" value="1"/>
</dbReference>
<feature type="DNA-binding region" description="OmpR/PhoB-type" evidence="9">
    <location>
        <begin position="127"/>
        <end position="223"/>
    </location>
</feature>
<keyword evidence="13" id="KW-1185">Reference proteome</keyword>
<dbReference type="CDD" id="cd17574">
    <property type="entry name" value="REC_OmpR"/>
    <property type="match status" value="1"/>
</dbReference>
<evidence type="ECO:0000256" key="8">
    <source>
        <dbReference type="PROSITE-ProRule" id="PRU00169"/>
    </source>
</evidence>
<dbReference type="InterPro" id="IPR001867">
    <property type="entry name" value="OmpR/PhoB-type_DNA-bd"/>
</dbReference>
<evidence type="ECO:0000259" key="11">
    <source>
        <dbReference type="PROSITE" id="PS51755"/>
    </source>
</evidence>
<dbReference type="InterPro" id="IPR039420">
    <property type="entry name" value="WalR-like"/>
</dbReference>
<evidence type="ECO:0000256" key="1">
    <source>
        <dbReference type="ARBA" id="ARBA00018672"/>
    </source>
</evidence>
<dbReference type="GO" id="GO:0000156">
    <property type="term" value="F:phosphorelay response regulator activity"/>
    <property type="evidence" value="ECO:0007669"/>
    <property type="project" value="TreeGrafter"/>
</dbReference>
<dbReference type="Pfam" id="PF00072">
    <property type="entry name" value="Response_reg"/>
    <property type="match status" value="1"/>
</dbReference>
<dbReference type="Gene3D" id="6.10.250.690">
    <property type="match status" value="1"/>
</dbReference>
<dbReference type="PANTHER" id="PTHR48111:SF73">
    <property type="entry name" value="ALKALINE PHOSPHATASE SYNTHESIS TRANSCRIPTIONAL REGULATORY PROTEIN PHOP"/>
    <property type="match status" value="1"/>
</dbReference>
<dbReference type="CDD" id="cd00383">
    <property type="entry name" value="trans_reg_C"/>
    <property type="match status" value="1"/>
</dbReference>
<dbReference type="Gene3D" id="3.40.50.2300">
    <property type="match status" value="1"/>
</dbReference>
<dbReference type="SUPFAM" id="SSF46894">
    <property type="entry name" value="C-terminal effector domain of the bipartite response regulators"/>
    <property type="match status" value="1"/>
</dbReference>
<keyword evidence="3" id="KW-0902">Two-component regulatory system</keyword>
<keyword evidence="5 9" id="KW-0238">DNA-binding</keyword>
<dbReference type="PROSITE" id="PS50110">
    <property type="entry name" value="RESPONSE_REGULATORY"/>
    <property type="match status" value="1"/>
</dbReference>
<dbReference type="Pfam" id="PF00486">
    <property type="entry name" value="Trans_reg_C"/>
    <property type="match status" value="1"/>
</dbReference>
<evidence type="ECO:0000256" key="9">
    <source>
        <dbReference type="PROSITE-ProRule" id="PRU01091"/>
    </source>
</evidence>
<dbReference type="Gene3D" id="1.10.10.10">
    <property type="entry name" value="Winged helix-like DNA-binding domain superfamily/Winged helix DNA-binding domain"/>
    <property type="match status" value="1"/>
</dbReference>
<proteinExistence type="predicted"/>
<dbReference type="EMBL" id="FQVH01000003">
    <property type="protein sequence ID" value="SHE64153.1"/>
    <property type="molecule type" value="Genomic_DNA"/>
</dbReference>
<dbReference type="Proteomes" id="UP000184088">
    <property type="component" value="Unassembled WGS sequence"/>
</dbReference>
<gene>
    <name evidence="12" type="ORF">SAMN02746089_00582</name>
</gene>
<dbReference type="GO" id="GO:0005829">
    <property type="term" value="C:cytosol"/>
    <property type="evidence" value="ECO:0007669"/>
    <property type="project" value="TreeGrafter"/>
</dbReference>
<keyword evidence="6" id="KW-0804">Transcription</keyword>
<comment type="function">
    <text evidence="7">May play the central regulatory role in sporulation. It may be an element of the effector pathway responsible for the activation of sporulation genes in response to nutritional stress. Spo0A may act in concert with spo0H (a sigma factor) to control the expression of some genes that are critical to the sporulation process.</text>
</comment>
<sequence>MKMDKVLVIEDEKGLQDILKTYLEKNGYSAFIAGDGRSGLELIEKYDISLVILDVMLPDMDGWRVLRELRETSDVPVIMLTARGEEYDKLLGFELGADDYVVKPFSPRELMARIKALLKRVDKGGAKNVLEWKGIVVDVDSREVYVDGNKVDFTPKEFDLLKYLMENRGRAITREQCLERVWGYDFYGDLRTVDTHIKQIREKLGDKRYLVKTVWGIGYKLDGE</sequence>
<reference evidence="12 13" key="1">
    <citation type="submission" date="2016-11" db="EMBL/GenBank/DDBJ databases">
        <authorList>
            <person name="Jaros S."/>
            <person name="Januszkiewicz K."/>
            <person name="Wedrychowicz H."/>
        </authorList>
    </citation>
    <scope>NUCLEOTIDE SEQUENCE [LARGE SCALE GENOMIC DNA]</scope>
    <source>
        <strain evidence="12 13">DSM 17918</strain>
    </source>
</reference>